<dbReference type="GO" id="GO:0008270">
    <property type="term" value="F:zinc ion binding"/>
    <property type="evidence" value="ECO:0007669"/>
    <property type="project" value="UniProtKB-KW"/>
</dbReference>
<protein>
    <submittedName>
        <fullName evidence="4">18883_t:CDS:1</fullName>
    </submittedName>
</protein>
<dbReference type="EMBL" id="CAJVPZ010012367">
    <property type="protein sequence ID" value="CAG8639115.1"/>
    <property type="molecule type" value="Genomic_DNA"/>
</dbReference>
<dbReference type="PROSITE" id="PS00028">
    <property type="entry name" value="ZINC_FINGER_C2H2_1"/>
    <property type="match status" value="1"/>
</dbReference>
<evidence type="ECO:0000256" key="1">
    <source>
        <dbReference type="PROSITE-ProRule" id="PRU00042"/>
    </source>
</evidence>
<accession>A0A9N9DI10</accession>
<evidence type="ECO:0000259" key="3">
    <source>
        <dbReference type="PROSITE" id="PS50157"/>
    </source>
</evidence>
<dbReference type="OrthoDB" id="2377055at2759"/>
<reference evidence="4" key="1">
    <citation type="submission" date="2021-06" db="EMBL/GenBank/DDBJ databases">
        <authorList>
            <person name="Kallberg Y."/>
            <person name="Tangrot J."/>
            <person name="Rosling A."/>
        </authorList>
    </citation>
    <scope>NUCLEOTIDE SEQUENCE</scope>
    <source>
        <strain evidence="4">IN212</strain>
    </source>
</reference>
<name>A0A9N9DI10_9GLOM</name>
<keyword evidence="2" id="KW-0175">Coiled coil</keyword>
<feature type="non-terminal residue" evidence="4">
    <location>
        <position position="1"/>
    </location>
</feature>
<gene>
    <name evidence="4" type="ORF">RFULGI_LOCUS8010</name>
</gene>
<dbReference type="Gene3D" id="3.30.160.60">
    <property type="entry name" value="Classic Zinc Finger"/>
    <property type="match status" value="1"/>
</dbReference>
<keyword evidence="1" id="KW-0863">Zinc-finger</keyword>
<proteinExistence type="predicted"/>
<dbReference type="InterPro" id="IPR013087">
    <property type="entry name" value="Znf_C2H2_type"/>
</dbReference>
<evidence type="ECO:0000313" key="5">
    <source>
        <dbReference type="Proteomes" id="UP000789396"/>
    </source>
</evidence>
<dbReference type="PROSITE" id="PS50157">
    <property type="entry name" value="ZINC_FINGER_C2H2_2"/>
    <property type="match status" value="1"/>
</dbReference>
<keyword evidence="5" id="KW-1185">Reference proteome</keyword>
<dbReference type="Proteomes" id="UP000789396">
    <property type="component" value="Unassembled WGS sequence"/>
</dbReference>
<dbReference type="AlphaFoldDB" id="A0A9N9DI10"/>
<evidence type="ECO:0000313" key="4">
    <source>
        <dbReference type="EMBL" id="CAG8639115.1"/>
    </source>
</evidence>
<sequence length="176" mass="21053">MSPSSRKAETRYIEKTNGGKYKCPSRGCLANFTNYTSLITHVQEIHRSTVLGVQYQLQSVQAQNYQRSDIESFRESYRKVLAETIQDLELKKEIYLPLIERAELKCTRQRIVCLEDNDQKLKEKYKELEVKCYSLKKENEALREHNNDYFVTRYYESQQEIRTLQNHVSFFEKFKK</sequence>
<feature type="coiled-coil region" evidence="2">
    <location>
        <begin position="104"/>
        <end position="145"/>
    </location>
</feature>
<organism evidence="4 5">
    <name type="scientific">Racocetra fulgida</name>
    <dbReference type="NCBI Taxonomy" id="60492"/>
    <lineage>
        <taxon>Eukaryota</taxon>
        <taxon>Fungi</taxon>
        <taxon>Fungi incertae sedis</taxon>
        <taxon>Mucoromycota</taxon>
        <taxon>Glomeromycotina</taxon>
        <taxon>Glomeromycetes</taxon>
        <taxon>Diversisporales</taxon>
        <taxon>Gigasporaceae</taxon>
        <taxon>Racocetra</taxon>
    </lineage>
</organism>
<evidence type="ECO:0000256" key="2">
    <source>
        <dbReference type="SAM" id="Coils"/>
    </source>
</evidence>
<comment type="caution">
    <text evidence="4">The sequence shown here is derived from an EMBL/GenBank/DDBJ whole genome shotgun (WGS) entry which is preliminary data.</text>
</comment>
<keyword evidence="1" id="KW-0479">Metal-binding</keyword>
<feature type="domain" description="C2H2-type" evidence="3">
    <location>
        <begin position="21"/>
        <end position="46"/>
    </location>
</feature>
<keyword evidence="1" id="KW-0862">Zinc</keyword>